<dbReference type="Gene3D" id="3.40.50.720">
    <property type="entry name" value="NAD(P)-binding Rossmann-like Domain"/>
    <property type="match status" value="1"/>
</dbReference>
<comment type="pathway">
    <text evidence="2 11 12">Carbohydrate degradation; pentose phosphate pathway; D-ribulose 5-phosphate from D-glucose 6-phosphate (oxidative stage): step 3/3.</text>
</comment>
<dbReference type="Gene3D" id="1.20.5.320">
    <property type="entry name" value="6-Phosphogluconate Dehydrogenase, domain 3"/>
    <property type="match status" value="1"/>
</dbReference>
<evidence type="ECO:0000313" key="14">
    <source>
        <dbReference type="EMBL" id="MDQ8196045.1"/>
    </source>
</evidence>
<dbReference type="InterPro" id="IPR006114">
    <property type="entry name" value="6PGDH_C"/>
</dbReference>
<evidence type="ECO:0000256" key="5">
    <source>
        <dbReference type="ARBA" id="ARBA00013011"/>
    </source>
</evidence>
<comment type="similarity">
    <text evidence="3 11 12">Belongs to the 6-phosphogluconate dehydrogenase family.</text>
</comment>
<evidence type="ECO:0000259" key="13">
    <source>
        <dbReference type="SMART" id="SM01350"/>
    </source>
</evidence>
<dbReference type="Pfam" id="PF03446">
    <property type="entry name" value="NAD_binding_2"/>
    <property type="match status" value="1"/>
</dbReference>
<dbReference type="PIRSF" id="PIRSF000109">
    <property type="entry name" value="6PGD"/>
    <property type="match status" value="1"/>
</dbReference>
<evidence type="ECO:0000256" key="12">
    <source>
        <dbReference type="RuleBase" id="RU000485"/>
    </source>
</evidence>
<name>A0ABU1AQA8_9BACT</name>
<dbReference type="NCBIfam" id="TIGR00873">
    <property type="entry name" value="gnd"/>
    <property type="match status" value="1"/>
</dbReference>
<feature type="domain" description="6-phosphogluconate dehydrogenase C-terminal" evidence="13">
    <location>
        <begin position="200"/>
        <end position="492"/>
    </location>
</feature>
<dbReference type="Gene3D" id="1.10.1040.10">
    <property type="entry name" value="N-(1-d-carboxylethyl)-l-norvaline Dehydrogenase, domain 2"/>
    <property type="match status" value="1"/>
</dbReference>
<dbReference type="Proteomes" id="UP001243717">
    <property type="component" value="Unassembled WGS sequence"/>
</dbReference>
<evidence type="ECO:0000256" key="1">
    <source>
        <dbReference type="ARBA" id="ARBA00002526"/>
    </source>
</evidence>
<evidence type="ECO:0000256" key="8">
    <source>
        <dbReference type="ARBA" id="ARBA00023064"/>
    </source>
</evidence>
<dbReference type="InterPro" id="IPR006183">
    <property type="entry name" value="Pgluconate_DH"/>
</dbReference>
<comment type="subunit">
    <text evidence="4 11">Homodimer.</text>
</comment>
<dbReference type="InterPro" id="IPR006184">
    <property type="entry name" value="6PGdom_BS"/>
</dbReference>
<sequence length="501" mass="54632">MSEATSEIGLIGLAVMGQNLALNVADHGFKISVYNRTTSKMEEFVSANPDTPGGLVGCETLEGFVKSLKRPRKVIILVQAGWATDKVIEGLVELMEEGDIIIDGGNAKWDDTIRREKELTAKGLRFIGSGVSGGEEGARFGPSLMPGGSKEAWSHLEPIWKAIAAKVDPETGKPLEGAAPGKPVEGGFSCTAYIGPDGAGHYVKMVHNGIEYGDMQMICEAYDLMQNVLGLSPAEMGDIFSEWNKGDLDSFLIEITADILKQTDPVTGKPFVDIVLDTAGQKGTGKWTSVNALDMGTPAPTVAEAVFARCLSAVKDERVAAEKILSGPEAAPFTGDKEEMVEAIREALYASKICSYAQGFQLMREAQKEYNWELNFGEIAQIFRGGCIIRAAFLQKITEAFARDPELANLLLDPYFTGAINKAQKSWRKVVALAAEHGVSIPTFSSALSYYDGYRTARLPQNLLQAQRDFFGAHTYERTDEPRGKFYHIDWPKADRPQLEL</sequence>
<dbReference type="InterPro" id="IPR008927">
    <property type="entry name" value="6-PGluconate_DH-like_C_sf"/>
</dbReference>
<dbReference type="GO" id="GO:0004616">
    <property type="term" value="F:phosphogluconate dehydrogenase (decarboxylating) activity"/>
    <property type="evidence" value="ECO:0007669"/>
    <property type="project" value="UniProtKB-EC"/>
</dbReference>
<organism evidence="14 15">
    <name type="scientific">Thalassobacterium sedimentorum</name>
    <dbReference type="NCBI Taxonomy" id="3041258"/>
    <lineage>
        <taxon>Bacteria</taxon>
        <taxon>Pseudomonadati</taxon>
        <taxon>Verrucomicrobiota</taxon>
        <taxon>Opitutia</taxon>
        <taxon>Puniceicoccales</taxon>
        <taxon>Coraliomargaritaceae</taxon>
        <taxon>Thalassobacterium</taxon>
    </lineage>
</organism>
<dbReference type="InterPro" id="IPR013328">
    <property type="entry name" value="6PGD_dom2"/>
</dbReference>
<evidence type="ECO:0000256" key="3">
    <source>
        <dbReference type="ARBA" id="ARBA00008419"/>
    </source>
</evidence>
<reference evidence="14 15" key="1">
    <citation type="submission" date="2023-04" db="EMBL/GenBank/DDBJ databases">
        <title>A novel bacteria isolated from coastal sediment.</title>
        <authorList>
            <person name="Liu X.-J."/>
            <person name="Du Z.-J."/>
        </authorList>
    </citation>
    <scope>NUCLEOTIDE SEQUENCE [LARGE SCALE GENOMIC DNA]</scope>
    <source>
        <strain evidence="14 15">SDUM461004</strain>
    </source>
</reference>
<dbReference type="EMBL" id="JARXIC010000043">
    <property type="protein sequence ID" value="MDQ8196045.1"/>
    <property type="molecule type" value="Genomic_DNA"/>
</dbReference>
<dbReference type="SUPFAM" id="SSF51735">
    <property type="entry name" value="NAD(P)-binding Rossmann-fold domains"/>
    <property type="match status" value="1"/>
</dbReference>
<keyword evidence="15" id="KW-1185">Reference proteome</keyword>
<dbReference type="RefSeq" id="WP_308986489.1">
    <property type="nucleotide sequence ID" value="NZ_JARXIC010000043.1"/>
</dbReference>
<dbReference type="EC" id="1.1.1.44" evidence="5 11"/>
<comment type="catalytic activity">
    <reaction evidence="10 11 12">
        <text>6-phospho-D-gluconate + NADP(+) = D-ribulose 5-phosphate + CO2 + NADPH</text>
        <dbReference type="Rhea" id="RHEA:10116"/>
        <dbReference type="ChEBI" id="CHEBI:16526"/>
        <dbReference type="ChEBI" id="CHEBI:57783"/>
        <dbReference type="ChEBI" id="CHEBI:58121"/>
        <dbReference type="ChEBI" id="CHEBI:58349"/>
        <dbReference type="ChEBI" id="CHEBI:58759"/>
        <dbReference type="EC" id="1.1.1.44"/>
    </reaction>
</comment>
<keyword evidence="8 12" id="KW-0311">Gluconate utilization</keyword>
<evidence type="ECO:0000256" key="7">
    <source>
        <dbReference type="ARBA" id="ARBA00023002"/>
    </source>
</evidence>
<protein>
    <recommendedName>
        <fullName evidence="6 11">6-phosphogluconate dehydrogenase, decarboxylating</fullName>
        <ecNumber evidence="5 11">1.1.1.44</ecNumber>
    </recommendedName>
</protein>
<comment type="function">
    <text evidence="1 11">Catalyzes the oxidative decarboxylation of 6-phosphogluconate to ribulose 5-phosphate and CO(2), with concomitant reduction of NADP to NADPH.</text>
</comment>
<keyword evidence="11 12" id="KW-0521">NADP</keyword>
<dbReference type="PROSITE" id="PS00461">
    <property type="entry name" value="6PGD"/>
    <property type="match status" value="1"/>
</dbReference>
<dbReference type="SUPFAM" id="SSF48179">
    <property type="entry name" value="6-phosphogluconate dehydrogenase C-terminal domain-like"/>
    <property type="match status" value="1"/>
</dbReference>
<keyword evidence="9 11" id="KW-0570">Pentose shunt</keyword>
<evidence type="ECO:0000256" key="9">
    <source>
        <dbReference type="ARBA" id="ARBA00023126"/>
    </source>
</evidence>
<dbReference type="NCBIfam" id="NF006765">
    <property type="entry name" value="PRK09287.1"/>
    <property type="match status" value="1"/>
</dbReference>
<evidence type="ECO:0000256" key="6">
    <source>
        <dbReference type="ARBA" id="ARBA00018193"/>
    </source>
</evidence>
<dbReference type="InterPro" id="IPR006113">
    <property type="entry name" value="6PGDH_Gnd/GntZ"/>
</dbReference>
<gene>
    <name evidence="14" type="primary">gndA</name>
    <name evidence="14" type="ORF">QEH59_16535</name>
</gene>
<dbReference type="InterPro" id="IPR006115">
    <property type="entry name" value="6PGDH_NADP-bd"/>
</dbReference>
<keyword evidence="7 11" id="KW-0560">Oxidoreductase</keyword>
<dbReference type="SMART" id="SM01350">
    <property type="entry name" value="6PGD"/>
    <property type="match status" value="1"/>
</dbReference>
<accession>A0ABU1AQA8</accession>
<dbReference type="Pfam" id="PF00393">
    <property type="entry name" value="6PGD"/>
    <property type="match status" value="1"/>
</dbReference>
<proteinExistence type="inferred from homology"/>
<comment type="caution">
    <text evidence="14">The sequence shown here is derived from an EMBL/GenBank/DDBJ whole genome shotgun (WGS) entry which is preliminary data.</text>
</comment>
<evidence type="ECO:0000313" key="15">
    <source>
        <dbReference type="Proteomes" id="UP001243717"/>
    </source>
</evidence>
<evidence type="ECO:0000256" key="11">
    <source>
        <dbReference type="PIRNR" id="PIRNR000109"/>
    </source>
</evidence>
<evidence type="ECO:0000256" key="10">
    <source>
        <dbReference type="ARBA" id="ARBA00048640"/>
    </source>
</evidence>
<evidence type="ECO:0000256" key="2">
    <source>
        <dbReference type="ARBA" id="ARBA00004874"/>
    </source>
</evidence>
<dbReference type="PRINTS" id="PR00076">
    <property type="entry name" value="6PGDHDRGNASE"/>
</dbReference>
<dbReference type="InterPro" id="IPR036291">
    <property type="entry name" value="NAD(P)-bd_dom_sf"/>
</dbReference>
<evidence type="ECO:0000256" key="4">
    <source>
        <dbReference type="ARBA" id="ARBA00011738"/>
    </source>
</evidence>
<dbReference type="PANTHER" id="PTHR11811">
    <property type="entry name" value="6-PHOSPHOGLUCONATE DEHYDROGENASE"/>
    <property type="match status" value="1"/>
</dbReference>